<dbReference type="AlphaFoldDB" id="A0A9X6UC27"/>
<evidence type="ECO:0000313" key="1">
    <source>
        <dbReference type="EMBL" id="PEN97772.1"/>
    </source>
</evidence>
<protein>
    <submittedName>
        <fullName evidence="1">Uncharacterized protein</fullName>
    </submittedName>
</protein>
<gene>
    <name evidence="1" type="ORF">CN553_12025</name>
</gene>
<sequence length="59" mass="7016">MIYCNLYNTKCDVDKSNADEYMTPCYWCNSGKGDSHKEYFAKVDKQEFYKSEHQDSINE</sequence>
<dbReference type="RefSeq" id="WP_098126373.1">
    <property type="nucleotide sequence ID" value="NZ_NUAN01000071.1"/>
</dbReference>
<reference evidence="1 2" key="1">
    <citation type="submission" date="2017-09" db="EMBL/GenBank/DDBJ databases">
        <title>Large-scale bioinformatics analysis of Bacillus genomes uncovers conserved roles of natural products in bacterial physiology.</title>
        <authorList>
            <consortium name="Agbiome Team Llc"/>
            <person name="Bleich R.M."/>
            <person name="Kirk G.J."/>
            <person name="Santa Maria K.C."/>
            <person name="Allen S.E."/>
            <person name="Farag S."/>
            <person name="Shank E.A."/>
            <person name="Bowers A."/>
        </authorList>
    </citation>
    <scope>NUCLEOTIDE SEQUENCE [LARGE SCALE GENOMIC DNA]</scope>
    <source>
        <strain evidence="1 2">AFS027647</strain>
    </source>
</reference>
<dbReference type="EMBL" id="NUAN01000071">
    <property type="protein sequence ID" value="PEN97772.1"/>
    <property type="molecule type" value="Genomic_DNA"/>
</dbReference>
<evidence type="ECO:0000313" key="2">
    <source>
        <dbReference type="Proteomes" id="UP000220691"/>
    </source>
</evidence>
<accession>A0A9X6UC27</accession>
<name>A0A9X6UC27_BACCE</name>
<proteinExistence type="predicted"/>
<comment type="caution">
    <text evidence="1">The sequence shown here is derived from an EMBL/GenBank/DDBJ whole genome shotgun (WGS) entry which is preliminary data.</text>
</comment>
<dbReference type="Proteomes" id="UP000220691">
    <property type="component" value="Unassembled WGS sequence"/>
</dbReference>
<organism evidence="1 2">
    <name type="scientific">Bacillus cereus</name>
    <dbReference type="NCBI Taxonomy" id="1396"/>
    <lineage>
        <taxon>Bacteria</taxon>
        <taxon>Bacillati</taxon>
        <taxon>Bacillota</taxon>
        <taxon>Bacilli</taxon>
        <taxon>Bacillales</taxon>
        <taxon>Bacillaceae</taxon>
        <taxon>Bacillus</taxon>
        <taxon>Bacillus cereus group</taxon>
    </lineage>
</organism>